<keyword evidence="16" id="KW-1185">Reference proteome</keyword>
<keyword evidence="11 13" id="KW-0961">Cell wall biogenesis/degradation</keyword>
<evidence type="ECO:0000256" key="13">
    <source>
        <dbReference type="RuleBase" id="RU363127"/>
    </source>
</evidence>
<dbReference type="AlphaFoldDB" id="A0A0E0LQ65"/>
<protein>
    <recommendedName>
        <fullName evidence="13">Glycosyltransferases</fullName>
        <ecNumber evidence="13">2.4.-.-</ecNumber>
    </recommendedName>
</protein>
<comment type="function">
    <text evidence="13">Involved in the synthesis of glucuronoxylan hemicellulose in secondary cell walls.</text>
</comment>
<evidence type="ECO:0000256" key="2">
    <source>
        <dbReference type="ARBA" id="ARBA00007706"/>
    </source>
</evidence>
<feature type="region of interest" description="Disordered" evidence="14">
    <location>
        <begin position="1"/>
        <end position="27"/>
    </location>
</feature>
<dbReference type="Pfam" id="PF03360">
    <property type="entry name" value="Glyco_transf_43"/>
    <property type="match status" value="1"/>
</dbReference>
<dbReference type="eggNOG" id="KOG1476">
    <property type="taxonomic scope" value="Eukaryota"/>
</dbReference>
<dbReference type="Proteomes" id="UP000026962">
    <property type="component" value="Chromosome 7"/>
</dbReference>
<dbReference type="InterPro" id="IPR005027">
    <property type="entry name" value="Glyco_trans_43"/>
</dbReference>
<dbReference type="HOGENOM" id="CLU_044006_2_0_1"/>
<dbReference type="GO" id="GO:0015018">
    <property type="term" value="F:galactosylgalactosylxylosylprotein 3-beta-glucuronosyltransferase activity"/>
    <property type="evidence" value="ECO:0007669"/>
    <property type="project" value="InterPro"/>
</dbReference>
<dbReference type="GO" id="GO:0009834">
    <property type="term" value="P:plant-type secondary cell wall biogenesis"/>
    <property type="evidence" value="ECO:0007669"/>
    <property type="project" value="TreeGrafter"/>
</dbReference>
<accession>A0A0E0LQ65</accession>
<evidence type="ECO:0000313" key="16">
    <source>
        <dbReference type="Proteomes" id="UP000026962"/>
    </source>
</evidence>
<dbReference type="OMA" id="HRHLLMK"/>
<evidence type="ECO:0000256" key="12">
    <source>
        <dbReference type="PIRSR" id="PIRSR605027-4"/>
    </source>
</evidence>
<evidence type="ECO:0000256" key="1">
    <source>
        <dbReference type="ARBA" id="ARBA00004323"/>
    </source>
</evidence>
<dbReference type="InterPro" id="IPR029044">
    <property type="entry name" value="Nucleotide-diphossugar_trans"/>
</dbReference>
<dbReference type="GO" id="GO:0071555">
    <property type="term" value="P:cell wall organization"/>
    <property type="evidence" value="ECO:0007669"/>
    <property type="project" value="UniProtKB-KW"/>
</dbReference>
<keyword evidence="9" id="KW-0472">Membrane</keyword>
<dbReference type="Gene3D" id="3.90.550.10">
    <property type="entry name" value="Spore Coat Polysaccharide Biosynthesis Protein SpsA, Chain A"/>
    <property type="match status" value="1"/>
</dbReference>
<name>A0A0E0LQ65_ORYPU</name>
<dbReference type="EnsemblPlants" id="OPUNC07G25790.1">
    <property type="protein sequence ID" value="OPUNC07G25790.1"/>
    <property type="gene ID" value="OPUNC07G25790"/>
</dbReference>
<reference evidence="15" key="2">
    <citation type="submission" date="2018-05" db="EMBL/GenBank/DDBJ databases">
        <title>OpunRS2 (Oryza punctata Reference Sequence Version 2).</title>
        <authorList>
            <person name="Zhang J."/>
            <person name="Kudrna D."/>
            <person name="Lee S."/>
            <person name="Talag J."/>
            <person name="Welchert J."/>
            <person name="Wing R.A."/>
        </authorList>
    </citation>
    <scope>NUCLEOTIDE SEQUENCE [LARGE SCALE GENOMIC DNA]</scope>
</reference>
<keyword evidence="7" id="KW-1133">Transmembrane helix</keyword>
<keyword evidence="5" id="KW-0812">Transmembrane</keyword>
<evidence type="ECO:0000256" key="3">
    <source>
        <dbReference type="ARBA" id="ARBA00022676"/>
    </source>
</evidence>
<dbReference type="GO" id="GO:0010417">
    <property type="term" value="P:glucuronoxylan biosynthetic process"/>
    <property type="evidence" value="ECO:0007669"/>
    <property type="project" value="TreeGrafter"/>
</dbReference>
<evidence type="ECO:0000256" key="8">
    <source>
        <dbReference type="ARBA" id="ARBA00023034"/>
    </source>
</evidence>
<evidence type="ECO:0000256" key="5">
    <source>
        <dbReference type="ARBA" id="ARBA00022692"/>
    </source>
</evidence>
<organism evidence="15">
    <name type="scientific">Oryza punctata</name>
    <name type="common">Red rice</name>
    <dbReference type="NCBI Taxonomy" id="4537"/>
    <lineage>
        <taxon>Eukaryota</taxon>
        <taxon>Viridiplantae</taxon>
        <taxon>Streptophyta</taxon>
        <taxon>Embryophyta</taxon>
        <taxon>Tracheophyta</taxon>
        <taxon>Spermatophyta</taxon>
        <taxon>Magnoliopsida</taxon>
        <taxon>Liliopsida</taxon>
        <taxon>Poales</taxon>
        <taxon>Poaceae</taxon>
        <taxon>BOP clade</taxon>
        <taxon>Oryzoideae</taxon>
        <taxon>Oryzeae</taxon>
        <taxon>Oryzinae</taxon>
        <taxon>Oryza</taxon>
    </lineage>
</organism>
<keyword evidence="4 13" id="KW-0808">Transferase</keyword>
<dbReference type="Gramene" id="OPUNC07G25790.1">
    <property type="protein sequence ID" value="OPUNC07G25790.1"/>
    <property type="gene ID" value="OPUNC07G25790"/>
</dbReference>
<evidence type="ECO:0000256" key="4">
    <source>
        <dbReference type="ARBA" id="ARBA00022679"/>
    </source>
</evidence>
<proteinExistence type="inferred from homology"/>
<reference evidence="15" key="1">
    <citation type="submission" date="2015-04" db="UniProtKB">
        <authorList>
            <consortium name="EnsemblPlants"/>
        </authorList>
    </citation>
    <scope>IDENTIFICATION</scope>
</reference>
<dbReference type="SUPFAM" id="SSF53448">
    <property type="entry name" value="Nucleotide-diphospho-sugar transferases"/>
    <property type="match status" value="1"/>
</dbReference>
<evidence type="ECO:0000256" key="10">
    <source>
        <dbReference type="ARBA" id="ARBA00023180"/>
    </source>
</evidence>
<evidence type="ECO:0000256" key="11">
    <source>
        <dbReference type="ARBA" id="ARBA00023316"/>
    </source>
</evidence>
<keyword evidence="8 13" id="KW-0333">Golgi apparatus</keyword>
<dbReference type="GO" id="GO:0042285">
    <property type="term" value="F:xylosyltransferase activity"/>
    <property type="evidence" value="ECO:0007669"/>
    <property type="project" value="TreeGrafter"/>
</dbReference>
<evidence type="ECO:0000256" key="7">
    <source>
        <dbReference type="ARBA" id="ARBA00022989"/>
    </source>
</evidence>
<dbReference type="PANTHER" id="PTHR10896:SF26">
    <property type="entry name" value="BETA-1,4-XYLOSYLTRANSFERASE IRX9-RELATED"/>
    <property type="match status" value="1"/>
</dbReference>
<feature type="site" description="Interaction with galactose moiety of substrate glycoprotein" evidence="12">
    <location>
        <position position="243"/>
    </location>
</feature>
<evidence type="ECO:0000313" key="15">
    <source>
        <dbReference type="EnsemblPlants" id="OPUNC07G25790.1"/>
    </source>
</evidence>
<comment type="subcellular location">
    <subcellularLocation>
        <location evidence="1 13">Golgi apparatus membrane</location>
        <topology evidence="1 13">Single-pass type II membrane protein</topology>
    </subcellularLocation>
</comment>
<evidence type="ECO:0000256" key="6">
    <source>
        <dbReference type="ARBA" id="ARBA00022968"/>
    </source>
</evidence>
<keyword evidence="3" id="KW-0328">Glycosyltransferase</keyword>
<comment type="similarity">
    <text evidence="2 13">Belongs to the glycosyltransferase 43 family.</text>
</comment>
<dbReference type="PANTHER" id="PTHR10896">
    <property type="entry name" value="GALACTOSYLGALACTOSYLXYLOSYLPROTEIN 3-BETA-GLUCURONOSYLTRANSFERASE BETA-1,3-GLUCURONYLTRANSFERASE"/>
    <property type="match status" value="1"/>
</dbReference>
<dbReference type="GO" id="GO:0000139">
    <property type="term" value="C:Golgi membrane"/>
    <property type="evidence" value="ECO:0007669"/>
    <property type="project" value="UniProtKB-SubCell"/>
</dbReference>
<dbReference type="FunFam" id="3.90.550.10:FF:000227">
    <property type="entry name" value="Glycosyltransferases"/>
    <property type="match status" value="1"/>
</dbReference>
<feature type="compositionally biased region" description="Low complexity" evidence="14">
    <location>
        <begin position="10"/>
        <end position="19"/>
    </location>
</feature>
<keyword evidence="10" id="KW-0325">Glycoprotein</keyword>
<dbReference type="EC" id="2.4.-.-" evidence="13"/>
<evidence type="ECO:0000256" key="14">
    <source>
        <dbReference type="SAM" id="MobiDB-lite"/>
    </source>
</evidence>
<evidence type="ECO:0000256" key="9">
    <source>
        <dbReference type="ARBA" id="ARBA00023136"/>
    </source>
</evidence>
<keyword evidence="6 13" id="KW-0735">Signal-anchor</keyword>
<dbReference type="STRING" id="4537.A0A0E0LQ65"/>
<sequence length="362" mass="40335">MASAAACKKNTNTTTTTRNSRSRSPRSPVVLRRAMLHSSLCFLVGLLAGLVAPSDWPAGAAALLAPSGAVFLRTLRAINSNRNIIFSSSSSRSSSPYVYSPQQPQLVVVVTTTEQSDDPERRAAGLTRTAHALRLVSPPLLWLVVEEEHAAPPTARLLRRTGVVHRHLLMHKQKQGEERIGTQISMRREQQRNVALRHIEDHRIAGVVLFGGLADVYDIRLLHRLRDIRTFGAWPVATVSAYERKVMVQGPLCSTNTSSVITRGWFDIDMDMAAGGERRPAAAHVRPPPEMLMDVGGFAFSSWMLWDPHRWDRFPLSDPDTSQESVKFVQRVAVEEYNQSTMKGMPDSDCSQIMLWHIQTTL</sequence>